<dbReference type="SMART" id="SM00239">
    <property type="entry name" value="C2"/>
    <property type="match status" value="1"/>
</dbReference>
<proteinExistence type="predicted"/>
<feature type="domain" description="C2" evidence="8">
    <location>
        <begin position="270"/>
        <end position="384"/>
    </location>
</feature>
<feature type="transmembrane region" description="Helical" evidence="7">
    <location>
        <begin position="12"/>
        <end position="41"/>
    </location>
</feature>
<dbReference type="GO" id="GO:0008289">
    <property type="term" value="F:lipid binding"/>
    <property type="evidence" value="ECO:0007669"/>
    <property type="project" value="UniProtKB-KW"/>
</dbReference>
<dbReference type="PROSITE" id="PS51847">
    <property type="entry name" value="SMP"/>
    <property type="match status" value="1"/>
</dbReference>
<evidence type="ECO:0000256" key="7">
    <source>
        <dbReference type="SAM" id="Phobius"/>
    </source>
</evidence>
<evidence type="ECO:0000256" key="3">
    <source>
        <dbReference type="ARBA" id="ARBA00023055"/>
    </source>
</evidence>
<keyword evidence="4" id="KW-0446">Lipid-binding</keyword>
<evidence type="ECO:0000256" key="5">
    <source>
        <dbReference type="ARBA" id="ARBA00023136"/>
    </source>
</evidence>
<dbReference type="InterPro" id="IPR000008">
    <property type="entry name" value="C2_dom"/>
</dbReference>
<evidence type="ECO:0000256" key="1">
    <source>
        <dbReference type="ARBA" id="ARBA00004370"/>
    </source>
</evidence>
<evidence type="ECO:0000256" key="4">
    <source>
        <dbReference type="ARBA" id="ARBA00023121"/>
    </source>
</evidence>
<dbReference type="GO" id="GO:0016020">
    <property type="term" value="C:membrane"/>
    <property type="evidence" value="ECO:0007669"/>
    <property type="project" value="UniProtKB-SubCell"/>
</dbReference>
<keyword evidence="3" id="KW-0445">Lipid transport</keyword>
<dbReference type="Pfam" id="PF00168">
    <property type="entry name" value="C2"/>
    <property type="match status" value="1"/>
</dbReference>
<accession>A0A7J7ND37</accession>
<evidence type="ECO:0000256" key="6">
    <source>
        <dbReference type="SAM" id="MobiDB-lite"/>
    </source>
</evidence>
<evidence type="ECO:0000259" key="8">
    <source>
        <dbReference type="PROSITE" id="PS50004"/>
    </source>
</evidence>
<name>A0A7J7ND37_9MAGN</name>
<protein>
    <recommendedName>
        <fullName evidence="12">C2 domain-containing protein</fullName>
    </recommendedName>
</protein>
<dbReference type="OrthoDB" id="270970at2759"/>
<dbReference type="GO" id="GO:0006869">
    <property type="term" value="P:lipid transport"/>
    <property type="evidence" value="ECO:0007669"/>
    <property type="project" value="UniProtKB-KW"/>
</dbReference>
<dbReference type="SUPFAM" id="SSF49562">
    <property type="entry name" value="C2 domain (Calcium/lipid-binding domain, CaLB)"/>
    <property type="match status" value="1"/>
</dbReference>
<reference evidence="10 11" key="1">
    <citation type="journal article" date="2020" name="IScience">
        <title>Genome Sequencing of the Endangered Kingdonia uniflora (Circaeasteraceae, Ranunculales) Reveals Potential Mechanisms of Evolutionary Specialization.</title>
        <authorList>
            <person name="Sun Y."/>
            <person name="Deng T."/>
            <person name="Zhang A."/>
            <person name="Moore M.J."/>
            <person name="Landis J.B."/>
            <person name="Lin N."/>
            <person name="Zhang H."/>
            <person name="Zhang X."/>
            <person name="Huang J."/>
            <person name="Zhang X."/>
            <person name="Sun H."/>
            <person name="Wang H."/>
        </authorList>
    </citation>
    <scope>NUCLEOTIDE SEQUENCE [LARGE SCALE GENOMIC DNA]</scope>
    <source>
        <strain evidence="10">TB1705</strain>
        <tissue evidence="10">Leaf</tissue>
    </source>
</reference>
<dbReference type="Gene3D" id="2.60.40.150">
    <property type="entry name" value="C2 domain"/>
    <property type="match status" value="1"/>
</dbReference>
<keyword evidence="2" id="KW-0813">Transport</keyword>
<evidence type="ECO:0000256" key="2">
    <source>
        <dbReference type="ARBA" id="ARBA00022448"/>
    </source>
</evidence>
<dbReference type="InterPro" id="IPR035892">
    <property type="entry name" value="C2_domain_sf"/>
</dbReference>
<gene>
    <name evidence="10" type="ORF">GIB67_000670</name>
</gene>
<dbReference type="Proteomes" id="UP000541444">
    <property type="component" value="Unassembled WGS sequence"/>
</dbReference>
<evidence type="ECO:0000313" key="11">
    <source>
        <dbReference type="Proteomes" id="UP000541444"/>
    </source>
</evidence>
<dbReference type="PRINTS" id="PR00360">
    <property type="entry name" value="C2DOMAIN"/>
</dbReference>
<keyword evidence="11" id="KW-1185">Reference proteome</keyword>
<sequence length="524" mass="59710">MDITQISIIHHVLIVLALLWGLSSLSLVHPVLYLIAFIYLYKVQDFYVWRLREKVRLDERKQANQKRLLCDSESVRWLNYAVKKIWPICMEEIASQKFLLPVVPWFLDKYKPWTAEEAMVENLCLGSNPPMFTEIRVLGQCSDDDHLVMELGMNFLSADDMTGVLAVKLRKILGFGIRAKLNVTGLHIEGKVLVGVKFLREWPFLGRLRVCFVESPYFAMNLKPIFNYGLDVTVVPGIAGWMDKLLTSALKQTLVEPNMLVVDVEKFASEPAENWFGVDERDPIAYAKLEMIEASDMKPSDLNGLSDPYVKGQLGTYKFRTKIQKKTLSPKWHDEFKIPIYSWEVPNALILEVLDKDYYFDDTLGDCSIDISNLRGGRRHDMWLPLQNIKMGRLHLAITILDASADGKSGNTSSSSSETIPSLEKLLDNEDFLLEPIGKITRPGPKTRKNGNSSISNIVSNRSGHSSSFEKPEGDITKPAGAFQRSLRKIRSVFHFRKEIIGESKAEESTSLERETRVNKHRQE</sequence>
<dbReference type="InterPro" id="IPR031468">
    <property type="entry name" value="SMP_LBD"/>
</dbReference>
<evidence type="ECO:0000313" key="10">
    <source>
        <dbReference type="EMBL" id="KAF6165086.1"/>
    </source>
</evidence>
<dbReference type="InterPro" id="IPR052847">
    <property type="entry name" value="Ext_Synaptotagmin/KAHRP-like"/>
</dbReference>
<feature type="region of interest" description="Disordered" evidence="6">
    <location>
        <begin position="504"/>
        <end position="524"/>
    </location>
</feature>
<evidence type="ECO:0008006" key="12">
    <source>
        <dbReference type="Google" id="ProtNLM"/>
    </source>
</evidence>
<feature type="region of interest" description="Disordered" evidence="6">
    <location>
        <begin position="438"/>
        <end position="481"/>
    </location>
</feature>
<keyword evidence="7" id="KW-1133">Transmembrane helix</keyword>
<dbReference type="AlphaFoldDB" id="A0A7J7ND37"/>
<dbReference type="PROSITE" id="PS50004">
    <property type="entry name" value="C2"/>
    <property type="match status" value="1"/>
</dbReference>
<feature type="domain" description="SMP-LTD" evidence="9">
    <location>
        <begin position="71"/>
        <end position="265"/>
    </location>
</feature>
<dbReference type="EMBL" id="JACGCM010000859">
    <property type="protein sequence ID" value="KAF6165086.1"/>
    <property type="molecule type" value="Genomic_DNA"/>
</dbReference>
<comment type="caution">
    <text evidence="10">The sequence shown here is derived from an EMBL/GenBank/DDBJ whole genome shotgun (WGS) entry which is preliminary data.</text>
</comment>
<dbReference type="PANTHER" id="PTHR47042">
    <property type="entry name" value="C2 DOMAIN-CONTAINING PROTEIN-LIKE"/>
    <property type="match status" value="1"/>
</dbReference>
<comment type="subcellular location">
    <subcellularLocation>
        <location evidence="1">Membrane</location>
    </subcellularLocation>
</comment>
<feature type="compositionally biased region" description="Low complexity" evidence="6">
    <location>
        <begin position="450"/>
        <end position="464"/>
    </location>
</feature>
<evidence type="ECO:0000259" key="9">
    <source>
        <dbReference type="PROSITE" id="PS51847"/>
    </source>
</evidence>
<organism evidence="10 11">
    <name type="scientific">Kingdonia uniflora</name>
    <dbReference type="NCBI Taxonomy" id="39325"/>
    <lineage>
        <taxon>Eukaryota</taxon>
        <taxon>Viridiplantae</taxon>
        <taxon>Streptophyta</taxon>
        <taxon>Embryophyta</taxon>
        <taxon>Tracheophyta</taxon>
        <taxon>Spermatophyta</taxon>
        <taxon>Magnoliopsida</taxon>
        <taxon>Ranunculales</taxon>
        <taxon>Circaeasteraceae</taxon>
        <taxon>Kingdonia</taxon>
    </lineage>
</organism>
<keyword evidence="5 7" id="KW-0472">Membrane</keyword>
<dbReference type="CDD" id="cd21669">
    <property type="entry name" value="SMP_SF"/>
    <property type="match status" value="1"/>
</dbReference>
<keyword evidence="7" id="KW-0812">Transmembrane</keyword>
<dbReference type="PANTHER" id="PTHR47042:SF4">
    <property type="entry name" value="OS02G0313700 PROTEIN"/>
    <property type="match status" value="1"/>
</dbReference>